<dbReference type="GO" id="GO:0016787">
    <property type="term" value="F:hydrolase activity"/>
    <property type="evidence" value="ECO:0007669"/>
    <property type="project" value="UniProtKB-KW"/>
</dbReference>
<dbReference type="PANTHER" id="PTHR47964">
    <property type="entry name" value="ATP-DEPENDENT DNA HELICASE HOMOLOG RECG, CHLOROPLASTIC"/>
    <property type="match status" value="1"/>
</dbReference>
<keyword evidence="3" id="KW-0378">Hydrolase</keyword>
<gene>
    <name evidence="10" type="ORF">COV62_02585</name>
</gene>
<dbReference type="Gene3D" id="3.40.50.300">
    <property type="entry name" value="P-loop containing nucleotide triphosphate hydrolases"/>
    <property type="match status" value="2"/>
</dbReference>
<evidence type="ECO:0000256" key="3">
    <source>
        <dbReference type="ARBA" id="ARBA00022801"/>
    </source>
</evidence>
<dbReference type="PROSITE" id="PS51194">
    <property type="entry name" value="HELICASE_CTER"/>
    <property type="match status" value="1"/>
</dbReference>
<dbReference type="InterPro" id="IPR047112">
    <property type="entry name" value="RecG/Mfd"/>
</dbReference>
<dbReference type="Pfam" id="PF00271">
    <property type="entry name" value="Helicase_C"/>
    <property type="match status" value="1"/>
</dbReference>
<evidence type="ECO:0000256" key="5">
    <source>
        <dbReference type="ARBA" id="ARBA00022840"/>
    </source>
</evidence>
<feature type="domain" description="Helicase C-terminal" evidence="9">
    <location>
        <begin position="110"/>
        <end position="262"/>
    </location>
</feature>
<dbReference type="InterPro" id="IPR011545">
    <property type="entry name" value="DEAD/DEAH_box_helicase_dom"/>
</dbReference>
<dbReference type="GO" id="GO:0006281">
    <property type="term" value="P:DNA repair"/>
    <property type="evidence" value="ECO:0007669"/>
    <property type="project" value="UniProtKB-KW"/>
</dbReference>
<evidence type="ECO:0000256" key="7">
    <source>
        <dbReference type="ARBA" id="ARBA00023204"/>
    </source>
</evidence>
<organism evidence="10 11">
    <name type="scientific">Candidatus Nealsonbacteria bacterium CG11_big_fil_rev_8_21_14_0_20_35_11</name>
    <dbReference type="NCBI Taxonomy" id="1974713"/>
    <lineage>
        <taxon>Bacteria</taxon>
        <taxon>Candidatus Nealsoniibacteriota</taxon>
    </lineage>
</organism>
<comment type="caution">
    <text evidence="10">The sequence shown here is derived from an EMBL/GenBank/DDBJ whole genome shotgun (WGS) entry which is preliminary data.</text>
</comment>
<dbReference type="Proteomes" id="UP000231139">
    <property type="component" value="Unassembled WGS sequence"/>
</dbReference>
<keyword evidence="4 10" id="KW-0347">Helicase</keyword>
<protein>
    <submittedName>
        <fullName evidence="10">DEAD/DEAH box helicase</fullName>
    </submittedName>
</protein>
<keyword evidence="7" id="KW-0234">DNA repair</keyword>
<dbReference type="SUPFAM" id="SSF52540">
    <property type="entry name" value="P-loop containing nucleoside triphosphate hydrolases"/>
    <property type="match status" value="1"/>
</dbReference>
<evidence type="ECO:0000256" key="4">
    <source>
        <dbReference type="ARBA" id="ARBA00022806"/>
    </source>
</evidence>
<feature type="domain" description="Helicase ATP-binding" evidence="8">
    <location>
        <begin position="1"/>
        <end position="89"/>
    </location>
</feature>
<dbReference type="PANTHER" id="PTHR47964:SF1">
    <property type="entry name" value="ATP-DEPENDENT DNA HELICASE HOMOLOG RECG, CHLOROPLASTIC"/>
    <property type="match status" value="1"/>
</dbReference>
<accession>A0A2H0MZC8</accession>
<evidence type="ECO:0000256" key="6">
    <source>
        <dbReference type="ARBA" id="ARBA00023125"/>
    </source>
</evidence>
<keyword evidence="6" id="KW-0238">DNA-binding</keyword>
<evidence type="ECO:0000259" key="8">
    <source>
        <dbReference type="PROSITE" id="PS51192"/>
    </source>
</evidence>
<evidence type="ECO:0000256" key="2">
    <source>
        <dbReference type="ARBA" id="ARBA00022763"/>
    </source>
</evidence>
<dbReference type="GO" id="GO:0003677">
    <property type="term" value="F:DNA binding"/>
    <property type="evidence" value="ECO:0007669"/>
    <property type="project" value="UniProtKB-KW"/>
</dbReference>
<dbReference type="AlphaFoldDB" id="A0A2H0MZC8"/>
<keyword evidence="2" id="KW-0227">DNA damage</keyword>
<dbReference type="GO" id="GO:0003678">
    <property type="term" value="F:DNA helicase activity"/>
    <property type="evidence" value="ECO:0007669"/>
    <property type="project" value="TreeGrafter"/>
</dbReference>
<name>A0A2H0MZC8_9BACT</name>
<evidence type="ECO:0000256" key="1">
    <source>
        <dbReference type="ARBA" id="ARBA00022741"/>
    </source>
</evidence>
<evidence type="ECO:0000313" key="10">
    <source>
        <dbReference type="EMBL" id="PIR02019.1"/>
    </source>
</evidence>
<feature type="non-terminal residue" evidence="10">
    <location>
        <position position="1"/>
    </location>
</feature>
<dbReference type="EMBL" id="PCWK01000058">
    <property type="protein sequence ID" value="PIR02019.1"/>
    <property type="molecule type" value="Genomic_DNA"/>
</dbReference>
<dbReference type="PROSITE" id="PS51192">
    <property type="entry name" value="HELICASE_ATP_BIND_1"/>
    <property type="match status" value="1"/>
</dbReference>
<evidence type="ECO:0000259" key="9">
    <source>
        <dbReference type="PROSITE" id="PS51194"/>
    </source>
</evidence>
<sequence>SKKEQKRIIEAQKAGAIDIVVGTHRLLSKDIEFKNLGLLVIDDEQKFGVGQKEKFKKLRASLDILSLSATPIPRTLYLSLSSLKNISLIQTPPAGRLPVKTFILPFSEKTIKKAVETEINRGGQVYYLHNRVETIETAKKFLENLVPKAKFGVAHGRLREKELIKVMSEFQDKKIDILVATTIIENGLDLPNVNTLIVADATHLGLAQAYQIRGRIGRSHIQAFAYFLYSKRLGEKADIRLKALKEAEELGSGYKIALKDLEIRGAGNILGKEQSGNINSIGLNLYCQILSEAIEKAKRDVS</sequence>
<reference evidence="10 11" key="1">
    <citation type="submission" date="2017-09" db="EMBL/GenBank/DDBJ databases">
        <title>Depth-based differentiation of microbial function through sediment-hosted aquifers and enrichment of novel symbionts in the deep terrestrial subsurface.</title>
        <authorList>
            <person name="Probst A.J."/>
            <person name="Ladd B."/>
            <person name="Jarett J.K."/>
            <person name="Geller-Mcgrath D.E."/>
            <person name="Sieber C.M."/>
            <person name="Emerson J.B."/>
            <person name="Anantharaman K."/>
            <person name="Thomas B.C."/>
            <person name="Malmstrom R."/>
            <person name="Stieglmeier M."/>
            <person name="Klingl A."/>
            <person name="Woyke T."/>
            <person name="Ryan C.M."/>
            <person name="Banfield J.F."/>
        </authorList>
    </citation>
    <scope>NUCLEOTIDE SEQUENCE [LARGE SCALE GENOMIC DNA]</scope>
    <source>
        <strain evidence="10">CG11_big_fil_rev_8_21_14_0_20_35_11</strain>
    </source>
</reference>
<dbReference type="SMART" id="SM00490">
    <property type="entry name" value="HELICc"/>
    <property type="match status" value="1"/>
</dbReference>
<keyword evidence="5" id="KW-0067">ATP-binding</keyword>
<keyword evidence="1" id="KW-0547">Nucleotide-binding</keyword>
<evidence type="ECO:0000313" key="11">
    <source>
        <dbReference type="Proteomes" id="UP000231139"/>
    </source>
</evidence>
<proteinExistence type="predicted"/>
<dbReference type="Pfam" id="PF00270">
    <property type="entry name" value="DEAD"/>
    <property type="match status" value="1"/>
</dbReference>
<dbReference type="GO" id="GO:0005524">
    <property type="term" value="F:ATP binding"/>
    <property type="evidence" value="ECO:0007669"/>
    <property type="project" value="UniProtKB-KW"/>
</dbReference>
<dbReference type="InterPro" id="IPR001650">
    <property type="entry name" value="Helicase_C-like"/>
</dbReference>
<dbReference type="InterPro" id="IPR027417">
    <property type="entry name" value="P-loop_NTPase"/>
</dbReference>
<dbReference type="InterPro" id="IPR014001">
    <property type="entry name" value="Helicase_ATP-bd"/>
</dbReference>